<keyword evidence="5" id="KW-0805">Transcription regulation</keyword>
<evidence type="ECO:0000259" key="10">
    <source>
        <dbReference type="Pfam" id="PF22732"/>
    </source>
</evidence>
<gene>
    <name evidence="11" type="ORF">PUMCH_002590</name>
</gene>
<keyword evidence="6" id="KW-0804">Transcription</keyword>
<evidence type="ECO:0000256" key="3">
    <source>
        <dbReference type="ARBA" id="ARBA00018505"/>
    </source>
</evidence>
<dbReference type="InterPro" id="IPR026541">
    <property type="entry name" value="MRG_dom"/>
</dbReference>
<dbReference type="PANTHER" id="PTHR10880">
    <property type="entry name" value="MORTALITY FACTOR 4-LIKE PROTEIN"/>
    <property type="match status" value="1"/>
</dbReference>
<keyword evidence="12" id="KW-1185">Reference proteome</keyword>
<dbReference type="Gene3D" id="2.30.30.140">
    <property type="match status" value="1"/>
</dbReference>
<dbReference type="Proteomes" id="UP001338582">
    <property type="component" value="Chromosome 3"/>
</dbReference>
<evidence type="ECO:0000256" key="5">
    <source>
        <dbReference type="ARBA" id="ARBA00023015"/>
    </source>
</evidence>
<evidence type="ECO:0000256" key="2">
    <source>
        <dbReference type="ARBA" id="ARBA00009093"/>
    </source>
</evidence>
<dbReference type="GO" id="GO:0035267">
    <property type="term" value="C:NuA4 histone acetyltransferase complex"/>
    <property type="evidence" value="ECO:0007669"/>
    <property type="project" value="TreeGrafter"/>
</dbReference>
<dbReference type="KEGG" id="asau:88173654"/>
<dbReference type="SUPFAM" id="SSF54160">
    <property type="entry name" value="Chromo domain-like"/>
    <property type="match status" value="1"/>
</dbReference>
<dbReference type="Gene3D" id="1.10.274.30">
    <property type="entry name" value="MRG domain"/>
    <property type="match status" value="1"/>
</dbReference>
<dbReference type="GeneID" id="88173654"/>
<dbReference type="EMBL" id="CP138896">
    <property type="protein sequence ID" value="WPK25279.1"/>
    <property type="molecule type" value="Genomic_DNA"/>
</dbReference>
<dbReference type="RefSeq" id="XP_062877661.1">
    <property type="nucleotide sequence ID" value="XM_063021591.1"/>
</dbReference>
<dbReference type="PROSITE" id="PS51640">
    <property type="entry name" value="MRG"/>
    <property type="match status" value="1"/>
</dbReference>
<evidence type="ECO:0000313" key="11">
    <source>
        <dbReference type="EMBL" id="WPK25279.1"/>
    </source>
</evidence>
<dbReference type="InterPro" id="IPR008676">
    <property type="entry name" value="MRG"/>
</dbReference>
<keyword evidence="4" id="KW-0156">Chromatin regulator</keyword>
<dbReference type="GO" id="GO:0032221">
    <property type="term" value="C:Rpd3S complex"/>
    <property type="evidence" value="ECO:0007669"/>
    <property type="project" value="TreeGrafter"/>
</dbReference>
<dbReference type="Pfam" id="PF22732">
    <property type="entry name" value="MSL3_chromo-like"/>
    <property type="match status" value="1"/>
</dbReference>
<sequence length="324" mass="37330">MAEPLEKFRPGSKALAYHGPLVYEAKVLKIHEEGSSVVDIGDGKTEPLLANKIPAFLREKDAYFLHYKGWSSKWDEWVSSERIMEFNDDNLGLSRELRNARKKTIERLDSGRENDNEEAANASKKRKKPAKASTPQPAGKTNGLSRRKKPETKATYEVLLPIRPRLKCILVDDWEIITRDRRLVDFESTTAVSKILQAYLKHKLQTVSEEDYEIAKEVAFGLRTYFDESFSLRLLYRFERLQYVEELNRRGAFNASDIYGVEHLLRLLVSLPGLTAQTAMNSISLNVLFKHMEDLLDFLDDNIESFSSVYCNVTPQYDRLSRTQ</sequence>
<dbReference type="AlphaFoldDB" id="A0AAX4HA46"/>
<organism evidence="11 12">
    <name type="scientific">Australozyma saopauloensis</name>
    <dbReference type="NCBI Taxonomy" id="291208"/>
    <lineage>
        <taxon>Eukaryota</taxon>
        <taxon>Fungi</taxon>
        <taxon>Dikarya</taxon>
        <taxon>Ascomycota</taxon>
        <taxon>Saccharomycotina</taxon>
        <taxon>Pichiomycetes</taxon>
        <taxon>Metschnikowiaceae</taxon>
        <taxon>Australozyma</taxon>
    </lineage>
</organism>
<feature type="region of interest" description="Disordered" evidence="8">
    <location>
        <begin position="106"/>
        <end position="150"/>
    </location>
</feature>
<dbReference type="InterPro" id="IPR038217">
    <property type="entry name" value="MRG_C_sf"/>
</dbReference>
<evidence type="ECO:0000256" key="6">
    <source>
        <dbReference type="ARBA" id="ARBA00023163"/>
    </source>
</evidence>
<proteinExistence type="inferred from homology"/>
<dbReference type="GO" id="GO:0006355">
    <property type="term" value="P:regulation of DNA-templated transcription"/>
    <property type="evidence" value="ECO:0007669"/>
    <property type="project" value="InterPro"/>
</dbReference>
<evidence type="ECO:0000256" key="7">
    <source>
        <dbReference type="ARBA" id="ARBA00023242"/>
    </source>
</evidence>
<accession>A0AAX4HA46</accession>
<name>A0AAX4HA46_9ASCO</name>
<dbReference type="Pfam" id="PF05712">
    <property type="entry name" value="MRG"/>
    <property type="match status" value="1"/>
</dbReference>
<dbReference type="InterPro" id="IPR053820">
    <property type="entry name" value="MSL3_chromo-like"/>
</dbReference>
<feature type="domain" description="MSL3 chromodomain-like" evidence="10">
    <location>
        <begin position="59"/>
        <end position="98"/>
    </location>
</feature>
<evidence type="ECO:0000313" key="12">
    <source>
        <dbReference type="Proteomes" id="UP001338582"/>
    </source>
</evidence>
<dbReference type="GO" id="GO:0006325">
    <property type="term" value="P:chromatin organization"/>
    <property type="evidence" value="ECO:0007669"/>
    <property type="project" value="UniProtKB-KW"/>
</dbReference>
<keyword evidence="7" id="KW-0539">Nucleus</keyword>
<protein>
    <recommendedName>
        <fullName evidence="3">Chromatin modification-related protein EAF3</fullName>
    </recommendedName>
</protein>
<evidence type="ECO:0000256" key="4">
    <source>
        <dbReference type="ARBA" id="ARBA00022853"/>
    </source>
</evidence>
<dbReference type="PANTHER" id="PTHR10880:SF15">
    <property type="entry name" value="MSL COMPLEX SUBUNIT 3"/>
    <property type="match status" value="1"/>
</dbReference>
<evidence type="ECO:0000259" key="9">
    <source>
        <dbReference type="Pfam" id="PF05712"/>
    </source>
</evidence>
<reference evidence="11 12" key="1">
    <citation type="submission" date="2023-10" db="EMBL/GenBank/DDBJ databases">
        <title>Draft Genome Sequence of Candida saopaulonensis from a very Premature Infant with Sepsis.</title>
        <authorList>
            <person name="Ning Y."/>
            <person name="Dai R."/>
            <person name="Xiao M."/>
            <person name="Xu Y."/>
            <person name="Yan Q."/>
            <person name="Zhang L."/>
        </authorList>
    </citation>
    <scope>NUCLEOTIDE SEQUENCE [LARGE SCALE GENOMIC DNA]</scope>
    <source>
        <strain evidence="11 12">19XY460</strain>
    </source>
</reference>
<dbReference type="InterPro" id="IPR016197">
    <property type="entry name" value="Chromo-like_dom_sf"/>
</dbReference>
<evidence type="ECO:0000256" key="1">
    <source>
        <dbReference type="ARBA" id="ARBA00004123"/>
    </source>
</evidence>
<evidence type="ECO:0000256" key="8">
    <source>
        <dbReference type="SAM" id="MobiDB-lite"/>
    </source>
</evidence>
<comment type="similarity">
    <text evidence="2">Belongs to the MRG family.</text>
</comment>
<dbReference type="PIRSF" id="PIRSF038133">
    <property type="entry name" value="HAT_Nua4_EAF3/MRG15"/>
    <property type="match status" value="1"/>
</dbReference>
<feature type="domain" description="MRG" evidence="9">
    <location>
        <begin position="148"/>
        <end position="306"/>
    </location>
</feature>
<comment type="subcellular location">
    <subcellularLocation>
        <location evidence="1">Nucleus</location>
    </subcellularLocation>
</comment>